<feature type="signal peptide" evidence="8">
    <location>
        <begin position="1"/>
        <end position="23"/>
    </location>
</feature>
<comment type="similarity">
    <text evidence="2">Belongs to the PC-esterase family. TBL subfamily.</text>
</comment>
<evidence type="ECO:0000256" key="7">
    <source>
        <dbReference type="SAM" id="MobiDB-lite"/>
    </source>
</evidence>
<evidence type="ECO:0000259" key="9">
    <source>
        <dbReference type="Pfam" id="PF13839"/>
    </source>
</evidence>
<dbReference type="Pfam" id="PF14416">
    <property type="entry name" value="PMR5N"/>
    <property type="match status" value="1"/>
</dbReference>
<name>A0AAW2LQD8_SESRA</name>
<feature type="domain" description="Trichome birefringence-like N-terminal" evidence="10">
    <location>
        <begin position="52"/>
        <end position="104"/>
    </location>
</feature>
<gene>
    <name evidence="11" type="ORF">Sradi_5320300</name>
</gene>
<dbReference type="GO" id="GO:0016413">
    <property type="term" value="F:O-acetyltransferase activity"/>
    <property type="evidence" value="ECO:0007669"/>
    <property type="project" value="InterPro"/>
</dbReference>
<dbReference type="Pfam" id="PF13839">
    <property type="entry name" value="PC-Esterase"/>
    <property type="match status" value="1"/>
</dbReference>
<evidence type="ECO:0000313" key="11">
    <source>
        <dbReference type="EMBL" id="KAL0320588.1"/>
    </source>
</evidence>
<feature type="region of interest" description="Disordered" evidence="7">
    <location>
        <begin position="23"/>
        <end position="51"/>
    </location>
</feature>
<dbReference type="InterPro" id="IPR026057">
    <property type="entry name" value="TBL_C"/>
</dbReference>
<reference evidence="11" key="2">
    <citation type="journal article" date="2024" name="Plant">
        <title>Genomic evolution and insights into agronomic trait innovations of Sesamum species.</title>
        <authorList>
            <person name="Miao H."/>
            <person name="Wang L."/>
            <person name="Qu L."/>
            <person name="Liu H."/>
            <person name="Sun Y."/>
            <person name="Le M."/>
            <person name="Wang Q."/>
            <person name="Wei S."/>
            <person name="Zheng Y."/>
            <person name="Lin W."/>
            <person name="Duan Y."/>
            <person name="Cao H."/>
            <person name="Xiong S."/>
            <person name="Wang X."/>
            <person name="Wei L."/>
            <person name="Li C."/>
            <person name="Ma Q."/>
            <person name="Ju M."/>
            <person name="Zhao R."/>
            <person name="Li G."/>
            <person name="Mu C."/>
            <person name="Tian Q."/>
            <person name="Mei H."/>
            <person name="Zhang T."/>
            <person name="Gao T."/>
            <person name="Zhang H."/>
        </authorList>
    </citation>
    <scope>NUCLEOTIDE SEQUENCE</scope>
    <source>
        <strain evidence="11">G02</strain>
    </source>
</reference>
<keyword evidence="8" id="KW-0732">Signal</keyword>
<dbReference type="GO" id="GO:0016020">
    <property type="term" value="C:membrane"/>
    <property type="evidence" value="ECO:0007669"/>
    <property type="project" value="UniProtKB-SubCell"/>
</dbReference>
<accession>A0AAW2LQD8</accession>
<organism evidence="11">
    <name type="scientific">Sesamum radiatum</name>
    <name type="common">Black benniseed</name>
    <dbReference type="NCBI Taxonomy" id="300843"/>
    <lineage>
        <taxon>Eukaryota</taxon>
        <taxon>Viridiplantae</taxon>
        <taxon>Streptophyta</taxon>
        <taxon>Embryophyta</taxon>
        <taxon>Tracheophyta</taxon>
        <taxon>Spermatophyta</taxon>
        <taxon>Magnoliopsida</taxon>
        <taxon>eudicotyledons</taxon>
        <taxon>Gunneridae</taxon>
        <taxon>Pentapetalae</taxon>
        <taxon>asterids</taxon>
        <taxon>lamiids</taxon>
        <taxon>Lamiales</taxon>
        <taxon>Pedaliaceae</taxon>
        <taxon>Sesamum</taxon>
    </lineage>
</organism>
<proteinExistence type="inferred from homology"/>
<keyword evidence="4" id="KW-0735">Signal-anchor</keyword>
<dbReference type="AlphaFoldDB" id="A0AAW2LQD8"/>
<evidence type="ECO:0000256" key="3">
    <source>
        <dbReference type="ARBA" id="ARBA00022692"/>
    </source>
</evidence>
<dbReference type="EMBL" id="JACGWJ010000024">
    <property type="protein sequence ID" value="KAL0320588.1"/>
    <property type="molecule type" value="Genomic_DNA"/>
</dbReference>
<sequence>MNVRVFSLGQLLAGLIMFLTSSASSPPRDQLKPHTRGRNHHDQVQQESPSNGCDLFEGSWVLDASYPLYNASQCPFAASALNCQKNGRPDDTYLHYRWQPTACQISRFDGRAFLERMRGKRVMFVGDSLSSNQWQSLACMLHAAVPDAIYVLGSRGPLTTLSFPEYGVAVMFLKNGFLVSLIGRTIKLDALSRSDMWLGVDVLIFNTYHWWQHTGRLQTWDSYQIGNQIFKDMNVIEAYRIALTTWANWVDTNVDPNRTRVFFQGISASHYRGVEWNEPDVHNCSGQTRPLEGSTYPGNKPPGDAVVKGVLSSMKRPVVLLDIALLTQLRKDGHPSTYADVELDCSHWCLAGVPDTWNQLLYTILLGS</sequence>
<reference evidence="11" key="1">
    <citation type="submission" date="2020-06" db="EMBL/GenBank/DDBJ databases">
        <authorList>
            <person name="Li T."/>
            <person name="Hu X."/>
            <person name="Zhang T."/>
            <person name="Song X."/>
            <person name="Zhang H."/>
            <person name="Dai N."/>
            <person name="Sheng W."/>
            <person name="Hou X."/>
            <person name="Wei L."/>
        </authorList>
    </citation>
    <scope>NUCLEOTIDE SEQUENCE</scope>
    <source>
        <strain evidence="11">G02</strain>
        <tissue evidence="11">Leaf</tissue>
    </source>
</reference>
<dbReference type="PANTHER" id="PTHR32285">
    <property type="entry name" value="PROTEIN TRICHOME BIREFRINGENCE-LIKE 9-RELATED"/>
    <property type="match status" value="1"/>
</dbReference>
<feature type="chain" id="PRO_5043665850" evidence="8">
    <location>
        <begin position="24"/>
        <end position="368"/>
    </location>
</feature>
<evidence type="ECO:0000256" key="5">
    <source>
        <dbReference type="ARBA" id="ARBA00022989"/>
    </source>
</evidence>
<dbReference type="GO" id="GO:0005794">
    <property type="term" value="C:Golgi apparatus"/>
    <property type="evidence" value="ECO:0007669"/>
    <property type="project" value="TreeGrafter"/>
</dbReference>
<keyword evidence="6" id="KW-0472">Membrane</keyword>
<comment type="subcellular location">
    <subcellularLocation>
        <location evidence="1">Membrane</location>
        <topology evidence="1">Single-pass membrane protein</topology>
    </subcellularLocation>
</comment>
<keyword evidence="3" id="KW-0812">Transmembrane</keyword>
<dbReference type="InterPro" id="IPR025846">
    <property type="entry name" value="TBL_N"/>
</dbReference>
<protein>
    <submittedName>
        <fullName evidence="11">Protein trichome birefringence-like 42</fullName>
    </submittedName>
</protein>
<evidence type="ECO:0000256" key="4">
    <source>
        <dbReference type="ARBA" id="ARBA00022968"/>
    </source>
</evidence>
<evidence type="ECO:0000256" key="8">
    <source>
        <dbReference type="SAM" id="SignalP"/>
    </source>
</evidence>
<comment type="caution">
    <text evidence="11">The sequence shown here is derived from an EMBL/GenBank/DDBJ whole genome shotgun (WGS) entry which is preliminary data.</text>
</comment>
<evidence type="ECO:0000256" key="2">
    <source>
        <dbReference type="ARBA" id="ARBA00007727"/>
    </source>
</evidence>
<dbReference type="InterPro" id="IPR029962">
    <property type="entry name" value="TBL"/>
</dbReference>
<keyword evidence="5" id="KW-1133">Transmembrane helix</keyword>
<evidence type="ECO:0000256" key="6">
    <source>
        <dbReference type="ARBA" id="ARBA00023136"/>
    </source>
</evidence>
<feature type="domain" description="Trichome birefringence-like C-terminal" evidence="9">
    <location>
        <begin position="106"/>
        <end position="363"/>
    </location>
</feature>
<evidence type="ECO:0000256" key="1">
    <source>
        <dbReference type="ARBA" id="ARBA00004167"/>
    </source>
</evidence>
<evidence type="ECO:0000259" key="10">
    <source>
        <dbReference type="Pfam" id="PF14416"/>
    </source>
</evidence>
<dbReference type="PANTHER" id="PTHR32285:SF30">
    <property type="entry name" value="PROTEIN TRICHOME BIREFRINGENCE-LIKE 42"/>
    <property type="match status" value="1"/>
</dbReference>